<protein>
    <recommendedName>
        <fullName evidence="3">Large ribosomal subunit protein eL37</fullName>
    </recommendedName>
</protein>
<dbReference type="Gene3D" id="2.20.25.30">
    <property type="match status" value="1"/>
</dbReference>
<sequence>LWSRAPKRDDDEGGVIHLESVEIRHPRGSQASHLQKSTWGKCGYPAEQKRRYNQGAKVKRQTTTGTGCMRHLKIIYHRFRPGFCEGTTPQPRRASVVASSPS</sequence>
<dbReference type="SUPFAM" id="SSF57829">
    <property type="entry name" value="Zn-binding ribosomal proteins"/>
    <property type="match status" value="1"/>
</dbReference>
<dbReference type="PANTHER" id="PTHR10768:SF22">
    <property type="entry name" value="LARGE RIBOSOMAL SUBUNIT PROTEIN EL37"/>
    <property type="match status" value="1"/>
</dbReference>
<dbReference type="AlphaFoldDB" id="D2HSB8"/>
<proteinExistence type="predicted"/>
<organism evidence="4">
    <name type="scientific">Ailuropoda melanoleuca</name>
    <name type="common">Giant panda</name>
    <dbReference type="NCBI Taxonomy" id="9646"/>
    <lineage>
        <taxon>Eukaryota</taxon>
        <taxon>Metazoa</taxon>
        <taxon>Chordata</taxon>
        <taxon>Craniata</taxon>
        <taxon>Vertebrata</taxon>
        <taxon>Euteleostomi</taxon>
        <taxon>Mammalia</taxon>
        <taxon>Eutheria</taxon>
        <taxon>Laurasiatheria</taxon>
        <taxon>Carnivora</taxon>
        <taxon>Caniformia</taxon>
        <taxon>Ursidae</taxon>
        <taxon>Ailuropoda</taxon>
    </lineage>
</organism>
<gene>
    <name evidence="4" type="ORF">PANDA_014953</name>
</gene>
<keyword evidence="2" id="KW-0687">Ribonucleoprotein</keyword>
<dbReference type="InParanoid" id="D2HSB8"/>
<accession>D2HSB8</accession>
<feature type="non-terminal residue" evidence="4">
    <location>
        <position position="102"/>
    </location>
</feature>
<dbReference type="GO" id="GO:0003723">
    <property type="term" value="F:RNA binding"/>
    <property type="evidence" value="ECO:0007669"/>
    <property type="project" value="TreeGrafter"/>
</dbReference>
<dbReference type="GO" id="GO:0006412">
    <property type="term" value="P:translation"/>
    <property type="evidence" value="ECO:0007669"/>
    <property type="project" value="InterPro"/>
</dbReference>
<reference evidence="4" key="1">
    <citation type="journal article" date="2010" name="Nature">
        <title>The sequence and de novo assembly of the giant panda genome.</title>
        <authorList>
            <person name="Li R."/>
            <person name="Fan W."/>
            <person name="Tian G."/>
            <person name="Zhu H."/>
            <person name="He L."/>
            <person name="Cai J."/>
            <person name="Huang Q."/>
            <person name="Cai Q."/>
            <person name="Li B."/>
            <person name="Bai Y."/>
            <person name="Zhang Z."/>
            <person name="Zhang Y."/>
            <person name="Wang W."/>
            <person name="Li J."/>
            <person name="Wei F."/>
            <person name="Li H."/>
            <person name="Jian M."/>
            <person name="Li J."/>
            <person name="Zhang Z."/>
            <person name="Nielsen R."/>
            <person name="Li D."/>
            <person name="Gu W."/>
            <person name="Yang Z."/>
            <person name="Xuan Z."/>
            <person name="Ryder O.A."/>
            <person name="Leung F.C."/>
            <person name="Zhou Y."/>
            <person name="Cao J."/>
            <person name="Sun X."/>
            <person name="Fu Y."/>
            <person name="Fang X."/>
            <person name="Guo X."/>
            <person name="Wang B."/>
            <person name="Hou R."/>
            <person name="Shen F."/>
            <person name="Mu B."/>
            <person name="Ni P."/>
            <person name="Lin R."/>
            <person name="Qian W."/>
            <person name="Wang G."/>
            <person name="Yu C."/>
            <person name="Nie W."/>
            <person name="Wang J."/>
            <person name="Wu Z."/>
            <person name="Liang H."/>
            <person name="Min J."/>
            <person name="Wu Q."/>
            <person name="Cheng S."/>
            <person name="Ruan J."/>
            <person name="Wang M."/>
            <person name="Shi Z."/>
            <person name="Wen M."/>
            <person name="Liu B."/>
            <person name="Ren X."/>
            <person name="Zheng H."/>
            <person name="Dong D."/>
            <person name="Cook K."/>
            <person name="Shan G."/>
            <person name="Zhang H."/>
            <person name="Kosiol C."/>
            <person name="Xie X."/>
            <person name="Lu Z."/>
            <person name="Zheng H."/>
            <person name="Li Y."/>
            <person name="Steiner C.C."/>
            <person name="Lam T.T."/>
            <person name="Lin S."/>
            <person name="Zhang Q."/>
            <person name="Li G."/>
            <person name="Tian J."/>
            <person name="Gong T."/>
            <person name="Liu H."/>
            <person name="Zhang D."/>
            <person name="Fang L."/>
            <person name="Ye C."/>
            <person name="Zhang J."/>
            <person name="Hu W."/>
            <person name="Xu A."/>
            <person name="Ren Y."/>
            <person name="Zhang G."/>
            <person name="Bruford M.W."/>
            <person name="Li Q."/>
            <person name="Ma L."/>
            <person name="Guo Y."/>
            <person name="An N."/>
            <person name="Hu Y."/>
            <person name="Zheng Y."/>
            <person name="Shi Y."/>
            <person name="Li Z."/>
            <person name="Liu Q."/>
            <person name="Chen Y."/>
            <person name="Zhao J."/>
            <person name="Qu N."/>
            <person name="Zhao S."/>
            <person name="Tian F."/>
            <person name="Wang X."/>
            <person name="Wang H."/>
            <person name="Xu L."/>
            <person name="Liu X."/>
            <person name="Vinar T."/>
            <person name="Wang Y."/>
            <person name="Lam T.W."/>
            <person name="Yiu S.M."/>
            <person name="Liu S."/>
            <person name="Zhang H."/>
            <person name="Li D."/>
            <person name="Huang Y."/>
            <person name="Wang X."/>
            <person name="Yang G."/>
            <person name="Jiang Z."/>
            <person name="Wang J."/>
            <person name="Qin N."/>
            <person name="Li L."/>
            <person name="Li J."/>
            <person name="Bolund L."/>
            <person name="Kristiansen K."/>
            <person name="Wong G.K."/>
            <person name="Olson M."/>
            <person name="Zhang X."/>
            <person name="Li S."/>
            <person name="Yang H."/>
            <person name="Wang J."/>
            <person name="Wang J."/>
        </authorList>
    </citation>
    <scope>NUCLEOTIDE SEQUENCE [LARGE SCALE GENOMIC DNA]</scope>
</reference>
<keyword evidence="1" id="KW-0689">Ribosomal protein</keyword>
<evidence type="ECO:0000256" key="1">
    <source>
        <dbReference type="ARBA" id="ARBA00022980"/>
    </source>
</evidence>
<evidence type="ECO:0000313" key="4">
    <source>
        <dbReference type="EMBL" id="EFB29577.1"/>
    </source>
</evidence>
<dbReference type="InterPro" id="IPR011331">
    <property type="entry name" value="Ribosomal_eL37/eL43"/>
</dbReference>
<dbReference type="PANTHER" id="PTHR10768">
    <property type="entry name" value="60S RIBOSOMAL PROTEIN L37"/>
    <property type="match status" value="1"/>
</dbReference>
<evidence type="ECO:0000256" key="2">
    <source>
        <dbReference type="ARBA" id="ARBA00023274"/>
    </source>
</evidence>
<name>D2HSB8_AILME</name>
<dbReference type="GO" id="GO:0022625">
    <property type="term" value="C:cytosolic large ribosomal subunit"/>
    <property type="evidence" value="ECO:0007669"/>
    <property type="project" value="TreeGrafter"/>
</dbReference>
<evidence type="ECO:0000256" key="3">
    <source>
        <dbReference type="ARBA" id="ARBA00035225"/>
    </source>
</evidence>
<feature type="non-terminal residue" evidence="4">
    <location>
        <position position="1"/>
    </location>
</feature>
<dbReference type="GO" id="GO:0003735">
    <property type="term" value="F:structural constituent of ribosome"/>
    <property type="evidence" value="ECO:0007669"/>
    <property type="project" value="InterPro"/>
</dbReference>
<dbReference type="EMBL" id="GL193270">
    <property type="protein sequence ID" value="EFB29577.1"/>
    <property type="molecule type" value="Genomic_DNA"/>
</dbReference>
<dbReference type="InterPro" id="IPR011332">
    <property type="entry name" value="Ribosomal_zn-bd"/>
</dbReference>